<feature type="region of interest" description="Disordered" evidence="1">
    <location>
        <begin position="351"/>
        <end position="379"/>
    </location>
</feature>
<dbReference type="AlphaFoldDB" id="A0A1X6ZL73"/>
<dbReference type="PANTHER" id="PTHR40252:SF2">
    <property type="entry name" value="BLR0328 PROTEIN"/>
    <property type="match status" value="1"/>
</dbReference>
<feature type="region of interest" description="Disordered" evidence="1">
    <location>
        <begin position="1"/>
        <end position="51"/>
    </location>
</feature>
<evidence type="ECO:0000259" key="2">
    <source>
        <dbReference type="SMART" id="SM00897"/>
    </source>
</evidence>
<feature type="domain" description="FIST C-domain" evidence="3">
    <location>
        <begin position="227"/>
        <end position="360"/>
    </location>
</feature>
<dbReference type="Pfam" id="PF08495">
    <property type="entry name" value="FIST"/>
    <property type="match status" value="1"/>
</dbReference>
<evidence type="ECO:0000259" key="3">
    <source>
        <dbReference type="SMART" id="SM01204"/>
    </source>
</evidence>
<proteinExistence type="predicted"/>
<protein>
    <submittedName>
        <fullName evidence="4">FIST N domain protein</fullName>
    </submittedName>
</protein>
<dbReference type="SMART" id="SM01204">
    <property type="entry name" value="FIST_C"/>
    <property type="match status" value="1"/>
</dbReference>
<feature type="domain" description="FIST" evidence="2">
    <location>
        <begin position="25"/>
        <end position="226"/>
    </location>
</feature>
<evidence type="ECO:0000256" key="1">
    <source>
        <dbReference type="SAM" id="MobiDB-lite"/>
    </source>
</evidence>
<dbReference type="PANTHER" id="PTHR40252">
    <property type="entry name" value="BLR0328 PROTEIN"/>
    <property type="match status" value="1"/>
</dbReference>
<dbReference type="Pfam" id="PF10442">
    <property type="entry name" value="FIST_C"/>
    <property type="match status" value="1"/>
</dbReference>
<accession>A0A1X6ZL73</accession>
<dbReference type="InterPro" id="IPR013702">
    <property type="entry name" value="FIST_domain_N"/>
</dbReference>
<sequence>MQRVPLTLGREPTGAGPLAPADRSRPSNGRVSGPQAAPETTTPGGAFRDSRAIGCHAGGEIDASGYAAGRLVGLGLPRSHFRARALAFTEAEAQATTTLVRRILQARGALQQEAPDWSEDFAVLLIDGARLTAETVAARIASALGPIPMIGASLAPAAVPSPPHADTARVIFGSGNVACGAMLLMVRGRCPVRAFRSDHFTPTDRRMVVTAADPALRLVTGINGAPATQEYARLTGLDPTRLGPADFIAHPLLVRVGEEHFIRAIRRVTPQGALEFRSAVGEGMVLTLARAGDMAVSLNRDLEALRRDSPTGAAPDMILAFDSHLRRSEATARGQSDRLSAIMARHRLRGLSSHGEQQGGRHLNHSLAGLAIYPPPPDA</sequence>
<dbReference type="Proteomes" id="UP000193963">
    <property type="component" value="Unassembled WGS sequence"/>
</dbReference>
<dbReference type="InterPro" id="IPR019494">
    <property type="entry name" value="FIST_C"/>
</dbReference>
<reference evidence="4 5" key="1">
    <citation type="submission" date="2017-03" db="EMBL/GenBank/DDBJ databases">
        <authorList>
            <person name="Afonso C.L."/>
            <person name="Miller P.J."/>
            <person name="Scott M.A."/>
            <person name="Spackman E."/>
            <person name="Goraichik I."/>
            <person name="Dimitrov K.M."/>
            <person name="Suarez D.L."/>
            <person name="Swayne D.E."/>
        </authorList>
    </citation>
    <scope>NUCLEOTIDE SEQUENCE [LARGE SCALE GENOMIC DNA]</scope>
    <source>
        <strain evidence="4 5">CECT 7751</strain>
    </source>
</reference>
<keyword evidence="5" id="KW-1185">Reference proteome</keyword>
<evidence type="ECO:0000313" key="5">
    <source>
        <dbReference type="Proteomes" id="UP000193963"/>
    </source>
</evidence>
<evidence type="ECO:0000313" key="4">
    <source>
        <dbReference type="EMBL" id="SLN55117.1"/>
    </source>
</evidence>
<dbReference type="EMBL" id="FWFN01000005">
    <property type="protein sequence ID" value="SLN55117.1"/>
    <property type="molecule type" value="Genomic_DNA"/>
</dbReference>
<dbReference type="SMART" id="SM00897">
    <property type="entry name" value="FIST"/>
    <property type="match status" value="1"/>
</dbReference>
<gene>
    <name evidence="4" type="ORF">PSM7751_02700</name>
</gene>
<organism evidence="4 5">
    <name type="scientific">Pseudooceanicola marinus</name>
    <dbReference type="NCBI Taxonomy" id="396013"/>
    <lineage>
        <taxon>Bacteria</taxon>
        <taxon>Pseudomonadati</taxon>
        <taxon>Pseudomonadota</taxon>
        <taxon>Alphaproteobacteria</taxon>
        <taxon>Rhodobacterales</taxon>
        <taxon>Paracoccaceae</taxon>
        <taxon>Pseudooceanicola</taxon>
    </lineage>
</organism>
<name>A0A1X6ZL73_9RHOB</name>